<dbReference type="SMART" id="SM00368">
    <property type="entry name" value="LRR_RI"/>
    <property type="match status" value="17"/>
</dbReference>
<dbReference type="AlphaFoldDB" id="A0AAU9XJE5"/>
<gene>
    <name evidence="3" type="ORF">PMEA_00024756</name>
</gene>
<name>A0AAU9XJE5_9CNID</name>
<sequence length="944" mass="105678">MDYSKAEEITKNLSRTQNKVHLKSKDTNDSDSEEYDTDLEENFTEEKDFYKTQEEIYFQTCQNLDIAPVSRFLRELRSESVDLQHYGIGDKGAIAVSSALARNMTVKKLNLADNGISTIGAEALALMLKDNCFVSQLDVSENRIGTKGIECFGEMLNENDCLVNLGLGYCGLQEKGIPKLLQGGRIRLRILNLKGNELGDEGAIKLGWFLISNGTLEILDLSWNAIHLRGVAGIAKGLKTNTVLQQLDISRNSISNEGATEIGEVLAVNRSLLVIDVSNCGFNEIGAEAISEGLSCNKSLHTLKIGRNLFHDYGVQKLLKEIRKNTSSALMHLDMEDTTLDQTCVQELQSLVNERPGFICQWGTVVKGGGTVLEMPVSLRKNAPKTPLVVQKFLSFVSKRGWRLIDLFRIITRNDFSALRMTVDRERFVQGLQKLGVHLKRVQLDELFDILDADDDGVVRFQEFAENTRCKYLEIHSLAQGRYLFFFFTVWKQENSEDKFYDTDLEDESPDEENEGEDLVNLSRSTQEVYLEACKSNNIVPSSKFLKQCVAKDIELNHYGLGDSGSRAISMALKGCLNVTTLNLHDNGISDKGVTYIARMLKRNLFISKVDLSGNHIGQQAADELGDMLLQNDTLKELNVSKCNLQGKRIAVFCNSLRLDAPLTYLNLSYNDIGDKGATFLGSAIKVNAVLDMLDVSWNSIRVQGARALAEGLKSNTRLKEVNIAWNGLLDDGVTAIQEALSCNQTLKVLDIGSNCITKNGVAAIAKFLRTNKSLEVLKAGRNPFQSYGARVLLMAIQKNTSSALKELQLDDIVFDKECARELEALLERRPLFTCSWDISITGERLSDQTKRPEILDVYLAFIRTKGLRLIDLFKILSKDRDGLKLSKEDFVVGMKKLNAPMHDVHIRELFDKMDNNGNGVIVFQEFVLWTRERYQPQGATAQE</sequence>
<evidence type="ECO:0000313" key="3">
    <source>
        <dbReference type="EMBL" id="CAH3150363.1"/>
    </source>
</evidence>
<dbReference type="SUPFAM" id="SSF52047">
    <property type="entry name" value="RNI-like"/>
    <property type="match status" value="2"/>
</dbReference>
<comment type="caution">
    <text evidence="3">The sequence shown here is derived from an EMBL/GenBank/DDBJ whole genome shotgun (WGS) entry which is preliminary data.</text>
</comment>
<dbReference type="GO" id="GO:0005509">
    <property type="term" value="F:calcium ion binding"/>
    <property type="evidence" value="ECO:0007669"/>
    <property type="project" value="InterPro"/>
</dbReference>
<evidence type="ECO:0000259" key="2">
    <source>
        <dbReference type="PROSITE" id="PS50222"/>
    </source>
</evidence>
<feature type="region of interest" description="Disordered" evidence="1">
    <location>
        <begin position="1"/>
        <end position="37"/>
    </location>
</feature>
<evidence type="ECO:0000256" key="1">
    <source>
        <dbReference type="SAM" id="MobiDB-lite"/>
    </source>
</evidence>
<dbReference type="CDD" id="cd00051">
    <property type="entry name" value="EFh"/>
    <property type="match status" value="1"/>
</dbReference>
<reference evidence="3 4" key="1">
    <citation type="submission" date="2022-05" db="EMBL/GenBank/DDBJ databases">
        <authorList>
            <consortium name="Genoscope - CEA"/>
            <person name="William W."/>
        </authorList>
    </citation>
    <scope>NUCLEOTIDE SEQUENCE [LARGE SCALE GENOMIC DNA]</scope>
</reference>
<dbReference type="Gene3D" id="1.10.238.10">
    <property type="entry name" value="EF-hand"/>
    <property type="match status" value="2"/>
</dbReference>
<proteinExistence type="predicted"/>
<dbReference type="Pfam" id="PF13516">
    <property type="entry name" value="LRR_6"/>
    <property type="match status" value="9"/>
</dbReference>
<dbReference type="Pfam" id="PF13833">
    <property type="entry name" value="EF-hand_8"/>
    <property type="match status" value="1"/>
</dbReference>
<dbReference type="SUPFAM" id="SSF47473">
    <property type="entry name" value="EF-hand"/>
    <property type="match status" value="1"/>
</dbReference>
<dbReference type="Proteomes" id="UP001159428">
    <property type="component" value="Unassembled WGS sequence"/>
</dbReference>
<dbReference type="PANTHER" id="PTHR24114">
    <property type="entry name" value="LEUCINE RICH REPEAT FAMILY PROTEIN"/>
    <property type="match status" value="1"/>
</dbReference>
<evidence type="ECO:0000313" key="4">
    <source>
        <dbReference type="Proteomes" id="UP001159428"/>
    </source>
</evidence>
<dbReference type="EMBL" id="CALNXJ010000047">
    <property type="protein sequence ID" value="CAH3150363.1"/>
    <property type="molecule type" value="Genomic_DNA"/>
</dbReference>
<dbReference type="InterPro" id="IPR001611">
    <property type="entry name" value="Leu-rich_rpt"/>
</dbReference>
<feature type="domain" description="EF-hand" evidence="2">
    <location>
        <begin position="439"/>
        <end position="474"/>
    </location>
</feature>
<dbReference type="InterPro" id="IPR011992">
    <property type="entry name" value="EF-hand-dom_pair"/>
</dbReference>
<dbReference type="SMART" id="SM00054">
    <property type="entry name" value="EFh"/>
    <property type="match status" value="3"/>
</dbReference>
<dbReference type="PANTHER" id="PTHR24114:SF50">
    <property type="entry name" value="RNI-LIKE PROTEIN"/>
    <property type="match status" value="1"/>
</dbReference>
<dbReference type="Gene3D" id="3.80.10.10">
    <property type="entry name" value="Ribonuclease Inhibitor"/>
    <property type="match status" value="5"/>
</dbReference>
<dbReference type="PROSITE" id="PS50222">
    <property type="entry name" value="EF_HAND_2"/>
    <property type="match status" value="3"/>
</dbReference>
<protein>
    <recommendedName>
        <fullName evidence="2">EF-hand domain-containing protein</fullName>
    </recommendedName>
</protein>
<feature type="domain" description="EF-hand" evidence="2">
    <location>
        <begin position="865"/>
        <end position="901"/>
    </location>
</feature>
<feature type="non-terminal residue" evidence="3">
    <location>
        <position position="944"/>
    </location>
</feature>
<keyword evidence="4" id="KW-1185">Reference proteome</keyword>
<organism evidence="3 4">
    <name type="scientific">Pocillopora meandrina</name>
    <dbReference type="NCBI Taxonomy" id="46732"/>
    <lineage>
        <taxon>Eukaryota</taxon>
        <taxon>Metazoa</taxon>
        <taxon>Cnidaria</taxon>
        <taxon>Anthozoa</taxon>
        <taxon>Hexacorallia</taxon>
        <taxon>Scleractinia</taxon>
        <taxon>Astrocoeniina</taxon>
        <taxon>Pocilloporidae</taxon>
        <taxon>Pocillopora</taxon>
    </lineage>
</organism>
<accession>A0AAU9XJE5</accession>
<feature type="domain" description="EF-hand" evidence="2">
    <location>
        <begin position="902"/>
        <end position="937"/>
    </location>
</feature>
<dbReference type="InterPro" id="IPR032675">
    <property type="entry name" value="LRR_dom_sf"/>
</dbReference>
<dbReference type="Pfam" id="PF13499">
    <property type="entry name" value="EF-hand_7"/>
    <property type="match status" value="1"/>
</dbReference>
<dbReference type="InterPro" id="IPR052394">
    <property type="entry name" value="LRR-containing"/>
</dbReference>
<feature type="compositionally biased region" description="Basic and acidic residues" evidence="1">
    <location>
        <begin position="1"/>
        <end position="10"/>
    </location>
</feature>
<dbReference type="InterPro" id="IPR002048">
    <property type="entry name" value="EF_hand_dom"/>
</dbReference>